<keyword evidence="9" id="KW-1185">Reference proteome</keyword>
<dbReference type="PANTHER" id="PTHR11266:SF121">
    <property type="entry name" value="OS09G0315000 PROTEIN"/>
    <property type="match status" value="1"/>
</dbReference>
<evidence type="ECO:0000256" key="6">
    <source>
        <dbReference type="RuleBase" id="RU363053"/>
    </source>
</evidence>
<evidence type="ECO:0000256" key="5">
    <source>
        <dbReference type="ARBA" id="ARBA00023136"/>
    </source>
</evidence>
<keyword evidence="5" id="KW-0472">Membrane</keyword>
<evidence type="ECO:0000313" key="8">
    <source>
        <dbReference type="EMBL" id="VEU33840.1"/>
    </source>
</evidence>
<evidence type="ECO:0000256" key="1">
    <source>
        <dbReference type="ARBA" id="ARBA00004141"/>
    </source>
</evidence>
<dbReference type="PANTHER" id="PTHR11266">
    <property type="entry name" value="PEROXISOMAL MEMBRANE PROTEIN 2, PXMP2 MPV17"/>
    <property type="match status" value="1"/>
</dbReference>
<organism evidence="8 9">
    <name type="scientific">Pseudo-nitzschia multistriata</name>
    <dbReference type="NCBI Taxonomy" id="183589"/>
    <lineage>
        <taxon>Eukaryota</taxon>
        <taxon>Sar</taxon>
        <taxon>Stramenopiles</taxon>
        <taxon>Ochrophyta</taxon>
        <taxon>Bacillariophyta</taxon>
        <taxon>Bacillariophyceae</taxon>
        <taxon>Bacillariophycidae</taxon>
        <taxon>Bacillariales</taxon>
        <taxon>Bacillariaceae</taxon>
        <taxon>Pseudo-nitzschia</taxon>
    </lineage>
</organism>
<dbReference type="Pfam" id="PF04117">
    <property type="entry name" value="Mpv17_PMP22"/>
    <property type="match status" value="1"/>
</dbReference>
<feature type="region of interest" description="Disordered" evidence="7">
    <location>
        <begin position="91"/>
        <end position="131"/>
    </location>
</feature>
<dbReference type="Proteomes" id="UP000291116">
    <property type="component" value="Unassembled WGS sequence"/>
</dbReference>
<gene>
    <name evidence="8" type="ORF">PSNMU_V1.4_AUG-EV-PASAV3_0005300</name>
</gene>
<reference evidence="8 9" key="1">
    <citation type="submission" date="2019-01" db="EMBL/GenBank/DDBJ databases">
        <authorList>
            <person name="Ferrante I. M."/>
        </authorList>
    </citation>
    <scope>NUCLEOTIDE SEQUENCE [LARGE SCALE GENOMIC DNA]</scope>
    <source>
        <strain evidence="8 9">B856</strain>
    </source>
</reference>
<evidence type="ECO:0000256" key="7">
    <source>
        <dbReference type="SAM" id="MobiDB-lite"/>
    </source>
</evidence>
<keyword evidence="3" id="KW-0812">Transmembrane</keyword>
<evidence type="ECO:0000256" key="4">
    <source>
        <dbReference type="ARBA" id="ARBA00022989"/>
    </source>
</evidence>
<accession>A0A448YVQ1</accession>
<dbReference type="AlphaFoldDB" id="A0A448YVQ1"/>
<dbReference type="InterPro" id="IPR007248">
    <property type="entry name" value="Mpv17_PMP22"/>
</dbReference>
<comment type="subcellular location">
    <subcellularLocation>
        <location evidence="1">Membrane</location>
        <topology evidence="1">Multi-pass membrane protein</topology>
    </subcellularLocation>
</comment>
<comment type="similarity">
    <text evidence="2 6">Belongs to the peroxisomal membrane protein PXMP2/4 family.</text>
</comment>
<dbReference type="GO" id="GO:0016020">
    <property type="term" value="C:membrane"/>
    <property type="evidence" value="ECO:0007669"/>
    <property type="project" value="UniProtKB-SubCell"/>
</dbReference>
<evidence type="ECO:0000256" key="2">
    <source>
        <dbReference type="ARBA" id="ARBA00006824"/>
    </source>
</evidence>
<feature type="compositionally biased region" description="Polar residues" evidence="7">
    <location>
        <begin position="102"/>
        <end position="111"/>
    </location>
</feature>
<evidence type="ECO:0000313" key="9">
    <source>
        <dbReference type="Proteomes" id="UP000291116"/>
    </source>
</evidence>
<name>A0A448YVQ1_9STRA</name>
<keyword evidence="4" id="KW-1133">Transmembrane helix</keyword>
<proteinExistence type="inferred from homology"/>
<protein>
    <submittedName>
        <fullName evidence="8">Uncharacterized protein</fullName>
    </submittedName>
</protein>
<dbReference type="OrthoDB" id="5345392at2759"/>
<feature type="compositionally biased region" description="Basic and acidic residues" evidence="7">
    <location>
        <begin position="91"/>
        <end position="101"/>
    </location>
</feature>
<sequence>MTRNNLSRRMTTLGVATLAYAALVAPMSTSAFMNPTCTAKKLSGPTATTLYYMPLDQVSDFYQNFPLQSAVLTCGVKASVADTIAQVKPQLEEQKNERQQQHEASLSTFSQREGGITQRAPRHASDDSLEEQSRHRFDFAKSVSSGNKQCIGWEATRNLAYVLYGGIFVGLMSHIEYNMIFPAIFGQEKTFEIIVKEVCFDNLIVAPTMWLPPAYFIKACVYSASSDEDSGPGGIFREGLEKYLADVRDNQLLQKYWSIWFPAHSISFSVVPDHLRVAFMASISFFWFILFSSVSSQGDAGAGEKTTRVQ</sequence>
<dbReference type="EMBL" id="CAACVS010000010">
    <property type="protein sequence ID" value="VEU33840.1"/>
    <property type="molecule type" value="Genomic_DNA"/>
</dbReference>
<evidence type="ECO:0000256" key="3">
    <source>
        <dbReference type="ARBA" id="ARBA00022692"/>
    </source>
</evidence>
<dbReference type="GO" id="GO:0005737">
    <property type="term" value="C:cytoplasm"/>
    <property type="evidence" value="ECO:0007669"/>
    <property type="project" value="TreeGrafter"/>
</dbReference>